<sequence length="70" mass="8048">MDMEIRNLKCDRTISEVDLPAGRKTVKSKWVFKRKTHLDGSLDNFEARIVAKGFSQRPGEYFYATLSPVV</sequence>
<dbReference type="EMBL" id="CAKLBY020000124">
    <property type="protein sequence ID" value="CAK7928479.1"/>
    <property type="molecule type" value="Genomic_DNA"/>
</dbReference>
<evidence type="ECO:0000313" key="2">
    <source>
        <dbReference type="EMBL" id="CAK7928479.1"/>
    </source>
</evidence>
<dbReference type="AlphaFoldDB" id="A0AAV1U1S9"/>
<proteinExistence type="predicted"/>
<comment type="caution">
    <text evidence="2">The sequence shown here is derived from an EMBL/GenBank/DDBJ whole genome shotgun (WGS) entry which is preliminary data.</text>
</comment>
<feature type="domain" description="Reverse transcriptase Ty1/copia-type" evidence="1">
    <location>
        <begin position="14"/>
        <end position="70"/>
    </location>
</feature>
<dbReference type="InterPro" id="IPR013103">
    <property type="entry name" value="RVT_2"/>
</dbReference>
<evidence type="ECO:0000259" key="1">
    <source>
        <dbReference type="Pfam" id="PF07727"/>
    </source>
</evidence>
<organism evidence="2 3">
    <name type="scientific">Peronospora matthiolae</name>
    <dbReference type="NCBI Taxonomy" id="2874970"/>
    <lineage>
        <taxon>Eukaryota</taxon>
        <taxon>Sar</taxon>
        <taxon>Stramenopiles</taxon>
        <taxon>Oomycota</taxon>
        <taxon>Peronosporomycetes</taxon>
        <taxon>Peronosporales</taxon>
        <taxon>Peronosporaceae</taxon>
        <taxon>Peronospora</taxon>
    </lineage>
</organism>
<accession>A0AAV1U1S9</accession>
<name>A0AAV1U1S9_9STRA</name>
<dbReference type="Pfam" id="PF07727">
    <property type="entry name" value="RVT_2"/>
    <property type="match status" value="1"/>
</dbReference>
<protein>
    <recommendedName>
        <fullName evidence="1">Reverse transcriptase Ty1/copia-type domain-containing protein</fullName>
    </recommendedName>
</protein>
<reference evidence="2" key="1">
    <citation type="submission" date="2024-01" db="EMBL/GenBank/DDBJ databases">
        <authorList>
            <person name="Webb A."/>
        </authorList>
    </citation>
    <scope>NUCLEOTIDE SEQUENCE</scope>
    <source>
        <strain evidence="2">Pm1</strain>
    </source>
</reference>
<gene>
    <name evidence="2" type="ORF">PM001_LOCUS13629</name>
</gene>
<dbReference type="Proteomes" id="UP001162060">
    <property type="component" value="Unassembled WGS sequence"/>
</dbReference>
<evidence type="ECO:0000313" key="3">
    <source>
        <dbReference type="Proteomes" id="UP001162060"/>
    </source>
</evidence>